<comment type="caution">
    <text evidence="1">The sequence shown here is derived from an EMBL/GenBank/DDBJ whole genome shotgun (WGS) entry which is preliminary data.</text>
</comment>
<sequence length="134" mass="14065">MSLLIKGVTKHSELTDVSTPHALADLVAAVCSEAEADGKITTHKGDASAHHSNLADITFVIDGGGSAITTGEKGHLEIPFACTIQAWTLVADQAGAIKIDVWRDTYANFPPTNEDSLCGGHEPEIVATNQEAQD</sequence>
<protein>
    <submittedName>
        <fullName evidence="1">Uncharacterized protein</fullName>
    </submittedName>
</protein>
<name>X1P574_9ZZZZ</name>
<dbReference type="EMBL" id="BARV01031114">
    <property type="protein sequence ID" value="GAI34200.1"/>
    <property type="molecule type" value="Genomic_DNA"/>
</dbReference>
<feature type="non-terminal residue" evidence="1">
    <location>
        <position position="134"/>
    </location>
</feature>
<organism evidence="1">
    <name type="scientific">marine sediment metagenome</name>
    <dbReference type="NCBI Taxonomy" id="412755"/>
    <lineage>
        <taxon>unclassified sequences</taxon>
        <taxon>metagenomes</taxon>
        <taxon>ecological metagenomes</taxon>
    </lineage>
</organism>
<proteinExistence type="predicted"/>
<dbReference type="AlphaFoldDB" id="X1P574"/>
<evidence type="ECO:0000313" key="1">
    <source>
        <dbReference type="EMBL" id="GAI34200.1"/>
    </source>
</evidence>
<accession>X1P574</accession>
<reference evidence="1" key="1">
    <citation type="journal article" date="2014" name="Front. Microbiol.">
        <title>High frequency of phylogenetically diverse reductive dehalogenase-homologous genes in deep subseafloor sedimentary metagenomes.</title>
        <authorList>
            <person name="Kawai M."/>
            <person name="Futagami T."/>
            <person name="Toyoda A."/>
            <person name="Takaki Y."/>
            <person name="Nishi S."/>
            <person name="Hori S."/>
            <person name="Arai W."/>
            <person name="Tsubouchi T."/>
            <person name="Morono Y."/>
            <person name="Uchiyama I."/>
            <person name="Ito T."/>
            <person name="Fujiyama A."/>
            <person name="Inagaki F."/>
            <person name="Takami H."/>
        </authorList>
    </citation>
    <scope>NUCLEOTIDE SEQUENCE</scope>
    <source>
        <strain evidence="1">Expedition CK06-06</strain>
    </source>
</reference>
<gene>
    <name evidence="1" type="ORF">S06H3_49290</name>
</gene>